<dbReference type="InterPro" id="IPR029063">
    <property type="entry name" value="SAM-dependent_MTases_sf"/>
</dbReference>
<reference evidence="2 3" key="1">
    <citation type="journal article" date="2020" name="ISME J.">
        <title>Comparative genomics reveals insights into cyanobacterial evolution and habitat adaptation.</title>
        <authorList>
            <person name="Chen M.Y."/>
            <person name="Teng W.K."/>
            <person name="Zhao L."/>
            <person name="Hu C.X."/>
            <person name="Zhou Y.K."/>
            <person name="Han B.P."/>
            <person name="Song L.R."/>
            <person name="Shu W.S."/>
        </authorList>
    </citation>
    <scope>NUCLEOTIDE SEQUENCE [LARGE SCALE GENOMIC DNA]</scope>
    <source>
        <strain evidence="2 3">FACHB-3921</strain>
    </source>
</reference>
<organism evidence="2 3">
    <name type="scientific">Nostoc parmelioides FACHB-3921</name>
    <dbReference type="NCBI Taxonomy" id="2692909"/>
    <lineage>
        <taxon>Bacteria</taxon>
        <taxon>Bacillati</taxon>
        <taxon>Cyanobacteriota</taxon>
        <taxon>Cyanophyceae</taxon>
        <taxon>Nostocales</taxon>
        <taxon>Nostocaceae</taxon>
        <taxon>Nostoc</taxon>
    </lineage>
</organism>
<dbReference type="GO" id="GO:0008168">
    <property type="term" value="F:methyltransferase activity"/>
    <property type="evidence" value="ECO:0007669"/>
    <property type="project" value="UniProtKB-KW"/>
</dbReference>
<keyword evidence="2" id="KW-0808">Transferase</keyword>
<protein>
    <submittedName>
        <fullName evidence="2">Class I SAM-dependent methyltransferase</fullName>
    </submittedName>
</protein>
<comment type="caution">
    <text evidence="2">The sequence shown here is derived from an EMBL/GenBank/DDBJ whole genome shotgun (WGS) entry which is preliminary data.</text>
</comment>
<gene>
    <name evidence="2" type="ORF">H6G14_09650</name>
</gene>
<name>A0ABR8BCA2_9NOSO</name>
<feature type="domain" description="Methyltransferase type 11" evidence="1">
    <location>
        <begin position="151"/>
        <end position="198"/>
    </location>
</feature>
<dbReference type="GO" id="GO:0032259">
    <property type="term" value="P:methylation"/>
    <property type="evidence" value="ECO:0007669"/>
    <property type="project" value="UniProtKB-KW"/>
</dbReference>
<dbReference type="InterPro" id="IPR013216">
    <property type="entry name" value="Methyltransf_11"/>
</dbReference>
<dbReference type="Gene3D" id="3.40.50.150">
    <property type="entry name" value="Vaccinia Virus protein VP39"/>
    <property type="match status" value="1"/>
</dbReference>
<proteinExistence type="predicted"/>
<dbReference type="Proteomes" id="UP000621307">
    <property type="component" value="Unassembled WGS sequence"/>
</dbReference>
<dbReference type="EMBL" id="JACJQL010000010">
    <property type="protein sequence ID" value="MBD2251570.1"/>
    <property type="molecule type" value="Genomic_DNA"/>
</dbReference>
<sequence length="307" mass="36346">MNWKYKAGLQYIFSIIPFGENINYLFQKNITKNLPLKESKIKEKLLIAEQHIENFHKYTSDSLEQATFYEFGAGWDLVQPLLFYSLGVNHQALIDIRKLIRIELINKAIEEIQHISSYLKLQRIPKKYFKNQLECIDELMQFYGIQYRAPFDARKTNLEQETIDYIVSTNTLEHIPPDDIIAILKECYRLLKNDGIMSFKIDYQDHYSYFDSSISVYNFLQFNNKIWNLLFNPSLHYQNRLRHQDYLNIFSDVGFEVLEDKIIEGTKSDLDKINKLSISQDFSKYSISAMLIRGTTIVLKKKTDKQL</sequence>
<evidence type="ECO:0000259" key="1">
    <source>
        <dbReference type="Pfam" id="PF08241"/>
    </source>
</evidence>
<keyword evidence="2" id="KW-0489">Methyltransferase</keyword>
<evidence type="ECO:0000313" key="3">
    <source>
        <dbReference type="Proteomes" id="UP000621307"/>
    </source>
</evidence>
<dbReference type="SUPFAM" id="SSF53335">
    <property type="entry name" value="S-adenosyl-L-methionine-dependent methyltransferases"/>
    <property type="match status" value="1"/>
</dbReference>
<keyword evidence="3" id="KW-1185">Reference proteome</keyword>
<dbReference type="Pfam" id="PF08241">
    <property type="entry name" value="Methyltransf_11"/>
    <property type="match status" value="1"/>
</dbReference>
<accession>A0ABR8BCA2</accession>
<evidence type="ECO:0000313" key="2">
    <source>
        <dbReference type="EMBL" id="MBD2251570.1"/>
    </source>
</evidence>
<dbReference type="RefSeq" id="WP_190567196.1">
    <property type="nucleotide sequence ID" value="NZ_JACJQL010000010.1"/>
</dbReference>